<proteinExistence type="predicted"/>
<dbReference type="SUPFAM" id="SSF109854">
    <property type="entry name" value="DinB/YfiT-like putative metalloenzymes"/>
    <property type="match status" value="1"/>
</dbReference>
<reference evidence="2" key="1">
    <citation type="submission" date="2020-04" db="EMBL/GenBank/DDBJ databases">
        <authorList>
            <person name="Zhang T."/>
        </authorList>
    </citation>
    <scope>NUCLEOTIDE SEQUENCE</scope>
    <source>
        <strain evidence="2">HKST-UBA01</strain>
    </source>
</reference>
<sequence length="162" mass="17680">MITNTVANQLRITGFVLKANLEGLTHEESLHRPEPGGNCINWVVGHLVHTQNGAMRVLGRTALWNEHDGACYARGSDGGLDESEAMPLEELLRTYDRAEAEILAGLEAISPERLKEPSPISPTKNSDETVGSLLEKLAFHQAYHLGQVGLLRRLNGHAGAIR</sequence>
<evidence type="ECO:0000313" key="3">
    <source>
        <dbReference type="Proteomes" id="UP000697710"/>
    </source>
</evidence>
<evidence type="ECO:0000259" key="1">
    <source>
        <dbReference type="Pfam" id="PF12867"/>
    </source>
</evidence>
<reference evidence="2" key="2">
    <citation type="journal article" date="2021" name="Microbiome">
        <title>Successional dynamics and alternative stable states in a saline activated sludge microbial community over 9 years.</title>
        <authorList>
            <person name="Wang Y."/>
            <person name="Ye J."/>
            <person name="Ju F."/>
            <person name="Liu L."/>
            <person name="Boyd J.A."/>
            <person name="Deng Y."/>
            <person name="Parks D.H."/>
            <person name="Jiang X."/>
            <person name="Yin X."/>
            <person name="Woodcroft B.J."/>
            <person name="Tyson G.W."/>
            <person name="Hugenholtz P."/>
            <person name="Polz M.F."/>
            <person name="Zhang T."/>
        </authorList>
    </citation>
    <scope>NUCLEOTIDE SEQUENCE</scope>
    <source>
        <strain evidence="2">HKST-UBA01</strain>
    </source>
</reference>
<protein>
    <submittedName>
        <fullName evidence="2">DinB family protein</fullName>
    </submittedName>
</protein>
<dbReference type="EMBL" id="JAGQHR010000065">
    <property type="protein sequence ID" value="MCA9726768.1"/>
    <property type="molecule type" value="Genomic_DNA"/>
</dbReference>
<dbReference type="Proteomes" id="UP000697710">
    <property type="component" value="Unassembled WGS sequence"/>
</dbReference>
<gene>
    <name evidence="2" type="ORF">KC729_03730</name>
</gene>
<evidence type="ECO:0000313" key="2">
    <source>
        <dbReference type="EMBL" id="MCA9726768.1"/>
    </source>
</evidence>
<dbReference type="InterPro" id="IPR024775">
    <property type="entry name" value="DinB-like"/>
</dbReference>
<organism evidence="2 3">
    <name type="scientific">Eiseniibacteriota bacterium</name>
    <dbReference type="NCBI Taxonomy" id="2212470"/>
    <lineage>
        <taxon>Bacteria</taxon>
        <taxon>Candidatus Eiseniibacteriota</taxon>
    </lineage>
</organism>
<feature type="domain" description="DinB-like" evidence="1">
    <location>
        <begin position="19"/>
        <end position="148"/>
    </location>
</feature>
<name>A0A956LWP4_UNCEI</name>
<dbReference type="Pfam" id="PF12867">
    <property type="entry name" value="DinB_2"/>
    <property type="match status" value="1"/>
</dbReference>
<comment type="caution">
    <text evidence="2">The sequence shown here is derived from an EMBL/GenBank/DDBJ whole genome shotgun (WGS) entry which is preliminary data.</text>
</comment>
<dbReference type="Gene3D" id="1.20.120.450">
    <property type="entry name" value="dinb family like domain"/>
    <property type="match status" value="1"/>
</dbReference>
<dbReference type="AlphaFoldDB" id="A0A956LWP4"/>
<accession>A0A956LWP4</accession>
<dbReference type="InterPro" id="IPR034660">
    <property type="entry name" value="DinB/YfiT-like"/>
</dbReference>